<reference evidence="2" key="2">
    <citation type="journal article" date="2015" name="Data Brief">
        <title>Shoot transcriptome of the giant reed, Arundo donax.</title>
        <authorList>
            <person name="Barrero R.A."/>
            <person name="Guerrero F.D."/>
            <person name="Moolhuijzen P."/>
            <person name="Goolsby J.A."/>
            <person name="Tidwell J."/>
            <person name="Bellgard S.E."/>
            <person name="Bellgard M.I."/>
        </authorList>
    </citation>
    <scope>NUCLEOTIDE SEQUENCE</scope>
    <source>
        <tissue evidence="2">Shoot tissue taken approximately 20 cm above the soil surface</tissue>
    </source>
</reference>
<feature type="domain" description="DUF6598" evidence="1">
    <location>
        <begin position="92"/>
        <end position="290"/>
    </location>
</feature>
<dbReference type="AlphaFoldDB" id="A0A0A8ZHD8"/>
<dbReference type="PANTHER" id="PTHR33065">
    <property type="entry name" value="OS07G0486400 PROTEIN"/>
    <property type="match status" value="1"/>
</dbReference>
<accession>A0A0A8ZHD8</accession>
<dbReference type="PANTHER" id="PTHR33065:SF186">
    <property type="entry name" value="OS08G0134900 PROTEIN"/>
    <property type="match status" value="1"/>
</dbReference>
<evidence type="ECO:0000313" key="2">
    <source>
        <dbReference type="EMBL" id="JAD38226.1"/>
    </source>
</evidence>
<evidence type="ECO:0000259" key="1">
    <source>
        <dbReference type="Pfam" id="PF20241"/>
    </source>
</evidence>
<reference evidence="2" key="1">
    <citation type="submission" date="2014-09" db="EMBL/GenBank/DDBJ databases">
        <authorList>
            <person name="Magalhaes I.L.F."/>
            <person name="Oliveira U."/>
            <person name="Santos F.R."/>
            <person name="Vidigal T.H.D.A."/>
            <person name="Brescovit A.D."/>
            <person name="Santos A.J."/>
        </authorList>
    </citation>
    <scope>NUCLEOTIDE SEQUENCE</scope>
    <source>
        <tissue evidence="2">Shoot tissue taken approximately 20 cm above the soil surface</tissue>
    </source>
</reference>
<name>A0A0A8ZHD8_ARUDO</name>
<sequence>MPVMPEMKLRADLRNKSLLHPNLTWEAKVTRVLHMIRCQELFEYNTKLYDEVPTSFCAMNIAFFDLDKESEVKHGPLLGKIPASRFRDLDDSVNVISIKVAESDVGYPINVYGTVLARDQNDYRCVYLFNRGRDDPQLITSTDDMLTLTGPYRALSGMDCMYFEFHLKIKGKGSSDEVFSIGLKVRNAVCDGHCESCTSSLKSYRSKIDMVYTPVPSALQASLGVDILNAESSFSGKITAWTTGIESRIILYDSDVADTETKVGEGGYVSLTRSIVAVYWEEALQLEISVGALSCELVLWHESSVEEHACHLAPYELQVKIVWTGVYRQVSPKMWKEVNHIRVLW</sequence>
<proteinExistence type="predicted"/>
<dbReference type="Pfam" id="PF20241">
    <property type="entry name" value="DUF6598"/>
    <property type="match status" value="1"/>
</dbReference>
<dbReference type="EMBL" id="GBRH01259669">
    <property type="protein sequence ID" value="JAD38226.1"/>
    <property type="molecule type" value="Transcribed_RNA"/>
</dbReference>
<organism evidence="2">
    <name type="scientific">Arundo donax</name>
    <name type="common">Giant reed</name>
    <name type="synonym">Donax arundinaceus</name>
    <dbReference type="NCBI Taxonomy" id="35708"/>
    <lineage>
        <taxon>Eukaryota</taxon>
        <taxon>Viridiplantae</taxon>
        <taxon>Streptophyta</taxon>
        <taxon>Embryophyta</taxon>
        <taxon>Tracheophyta</taxon>
        <taxon>Spermatophyta</taxon>
        <taxon>Magnoliopsida</taxon>
        <taxon>Liliopsida</taxon>
        <taxon>Poales</taxon>
        <taxon>Poaceae</taxon>
        <taxon>PACMAD clade</taxon>
        <taxon>Arundinoideae</taxon>
        <taxon>Arundineae</taxon>
        <taxon>Arundo</taxon>
    </lineage>
</organism>
<protein>
    <recommendedName>
        <fullName evidence="1">DUF6598 domain-containing protein</fullName>
    </recommendedName>
</protein>
<dbReference type="InterPro" id="IPR046533">
    <property type="entry name" value="DUF6598"/>
</dbReference>